<dbReference type="PANTHER" id="PTHR10887">
    <property type="entry name" value="DNA2/NAM7 HELICASE FAMILY"/>
    <property type="match status" value="1"/>
</dbReference>
<reference evidence="14 15" key="2">
    <citation type="submission" date="2018-10" db="EMBL/GenBank/DDBJ databases">
        <authorList>
            <consortium name="Pathogen Informatics"/>
        </authorList>
    </citation>
    <scope>NUCLEOTIDE SEQUENCE [LARGE SCALE GENOMIC DNA]</scope>
</reference>
<evidence type="ECO:0000256" key="7">
    <source>
        <dbReference type="ARBA" id="ARBA00022771"/>
    </source>
</evidence>
<evidence type="ECO:0000256" key="4">
    <source>
        <dbReference type="ARBA" id="ARBA00022490"/>
    </source>
</evidence>
<dbReference type="WBParaSite" id="EVEC_0000103701-mRNA-1">
    <property type="protein sequence ID" value="EVEC_0000103701-mRNA-1"/>
    <property type="gene ID" value="EVEC_0000103701"/>
</dbReference>
<evidence type="ECO:0000256" key="2">
    <source>
        <dbReference type="ARBA" id="ARBA00007913"/>
    </source>
</evidence>
<keyword evidence="15" id="KW-1185">Reference proteome</keyword>
<keyword evidence="9" id="KW-0347">Helicase</keyword>
<dbReference type="InterPro" id="IPR018999">
    <property type="entry name" value="UPF1_CH/ZBD"/>
</dbReference>
<dbReference type="InterPro" id="IPR040812">
    <property type="entry name" value="UPF1_1B_dom"/>
</dbReference>
<evidence type="ECO:0000256" key="3">
    <source>
        <dbReference type="ARBA" id="ARBA00012551"/>
    </source>
</evidence>
<dbReference type="STRING" id="51028.A0A158Q948"/>
<dbReference type="CDD" id="cd21400">
    <property type="entry name" value="ZBD_UPF1-like"/>
    <property type="match status" value="1"/>
</dbReference>
<dbReference type="GO" id="GO:0016787">
    <property type="term" value="F:hydrolase activity"/>
    <property type="evidence" value="ECO:0007669"/>
    <property type="project" value="UniProtKB-KW"/>
</dbReference>
<feature type="domain" description="Upf1" evidence="13">
    <location>
        <begin position="157"/>
        <end position="314"/>
    </location>
</feature>
<evidence type="ECO:0000256" key="6">
    <source>
        <dbReference type="ARBA" id="ARBA00022741"/>
    </source>
</evidence>
<keyword evidence="11" id="KW-0067">ATP-binding</keyword>
<keyword evidence="6" id="KW-0547">Nucleotide-binding</keyword>
<dbReference type="InterPro" id="IPR045055">
    <property type="entry name" value="DNA2/NAM7-like"/>
</dbReference>
<feature type="region of interest" description="CC/SHH/C" evidence="12">
    <location>
        <begin position="179"/>
        <end position="207"/>
    </location>
</feature>
<name>A0A158Q948_ENTVE</name>
<dbReference type="Pfam" id="PF18141">
    <property type="entry name" value="UPF1_1B_dom"/>
    <property type="match status" value="1"/>
</dbReference>
<evidence type="ECO:0000256" key="9">
    <source>
        <dbReference type="ARBA" id="ARBA00022806"/>
    </source>
</evidence>
<dbReference type="CDD" id="cd21407">
    <property type="entry name" value="1B_UPF1-like"/>
    <property type="match status" value="1"/>
</dbReference>
<dbReference type="PROSITE" id="PS51997">
    <property type="entry name" value="UPF1_CH_RICH"/>
    <property type="match status" value="1"/>
</dbReference>
<keyword evidence="4" id="KW-0963">Cytoplasm</keyword>
<accession>A0A158Q948</accession>
<dbReference type="GO" id="GO:0003677">
    <property type="term" value="F:DNA binding"/>
    <property type="evidence" value="ECO:0007669"/>
    <property type="project" value="InterPro"/>
</dbReference>
<protein>
    <recommendedName>
        <fullName evidence="3">DNA helicase</fullName>
        <ecNumber evidence="3">3.6.4.12</ecNumber>
    </recommendedName>
</protein>
<organism evidence="16">
    <name type="scientific">Enterobius vermicularis</name>
    <name type="common">Human pinworm</name>
    <dbReference type="NCBI Taxonomy" id="51028"/>
    <lineage>
        <taxon>Eukaryota</taxon>
        <taxon>Metazoa</taxon>
        <taxon>Ecdysozoa</taxon>
        <taxon>Nematoda</taxon>
        <taxon>Chromadorea</taxon>
        <taxon>Rhabditida</taxon>
        <taxon>Spirurina</taxon>
        <taxon>Oxyuridomorpha</taxon>
        <taxon>Oxyuroidea</taxon>
        <taxon>Oxyuridae</taxon>
        <taxon>Enterobius</taxon>
    </lineage>
</organism>
<evidence type="ECO:0000259" key="13">
    <source>
        <dbReference type="PROSITE" id="PS51997"/>
    </source>
</evidence>
<proteinExistence type="inferred from homology"/>
<dbReference type="Pfam" id="PF04851">
    <property type="entry name" value="ResIII"/>
    <property type="match status" value="1"/>
</dbReference>
<dbReference type="FunFam" id="3.40.50.300:FF:000097">
    <property type="entry name" value="Regulator of nonsense transcripts 1"/>
    <property type="match status" value="1"/>
</dbReference>
<comment type="subcellular location">
    <subcellularLocation>
        <location evidence="1">Cytoplasm</location>
    </subcellularLocation>
</comment>
<dbReference type="InterPro" id="IPR027417">
    <property type="entry name" value="P-loop_NTPase"/>
</dbReference>
<gene>
    <name evidence="14" type="ORF">EVEC_LOCUS745</name>
</gene>
<evidence type="ECO:0000256" key="8">
    <source>
        <dbReference type="ARBA" id="ARBA00022801"/>
    </source>
</evidence>
<evidence type="ECO:0000256" key="10">
    <source>
        <dbReference type="ARBA" id="ARBA00022833"/>
    </source>
</evidence>
<dbReference type="Gene3D" id="2.40.30.230">
    <property type="match status" value="1"/>
</dbReference>
<dbReference type="CDD" id="cd18039">
    <property type="entry name" value="DEXXQc_UPF1"/>
    <property type="match status" value="1"/>
</dbReference>
<evidence type="ECO:0000256" key="5">
    <source>
        <dbReference type="ARBA" id="ARBA00022723"/>
    </source>
</evidence>
<dbReference type="EC" id="3.6.4.12" evidence="3"/>
<evidence type="ECO:0000256" key="12">
    <source>
        <dbReference type="PROSITE-ProRule" id="PRU01341"/>
    </source>
</evidence>
<keyword evidence="10 12" id="KW-0862">Zinc</keyword>
<dbReference type="GO" id="GO:0008270">
    <property type="term" value="F:zinc ion binding"/>
    <property type="evidence" value="ECO:0007669"/>
    <property type="project" value="UniProtKB-UniRule"/>
</dbReference>
<dbReference type="InterPro" id="IPR041677">
    <property type="entry name" value="DNA2/NAM7_AAA_11"/>
</dbReference>
<dbReference type="Pfam" id="PF13087">
    <property type="entry name" value="AAA_12"/>
    <property type="match status" value="1"/>
</dbReference>
<feature type="region of interest" description="C4" evidence="12">
    <location>
        <begin position="225"/>
        <end position="255"/>
    </location>
</feature>
<dbReference type="GO" id="GO:0003724">
    <property type="term" value="F:RNA helicase activity"/>
    <property type="evidence" value="ECO:0007669"/>
    <property type="project" value="InterPro"/>
</dbReference>
<dbReference type="InterPro" id="IPR041679">
    <property type="entry name" value="DNA2/NAM7-like_C"/>
</dbReference>
<dbReference type="SUPFAM" id="SSF52540">
    <property type="entry name" value="P-loop containing nucleoside triphosphate hydrolases"/>
    <property type="match status" value="1"/>
</dbReference>
<evidence type="ECO:0000313" key="15">
    <source>
        <dbReference type="Proteomes" id="UP000274131"/>
    </source>
</evidence>
<evidence type="ECO:0000256" key="11">
    <source>
        <dbReference type="ARBA" id="ARBA00022840"/>
    </source>
</evidence>
<keyword evidence="8" id="KW-0378">Hydrolase</keyword>
<sequence length="1168" mass="131015">MTSWNAVIKPLKAPLSSCILRNCYISNGNDVQVGSRMGKGACRFIRHLKVLVSLRESQSLKECNQEVETANFKHCSSSFGMSRVFDEYGTESLPLTFVDPGEEDSSLLQGATQDSQFEFDHQFTLPSQSNWQSSVNEISNGATQELTFVDEEDAQPAQTLPSYACKYCGIHDPAAVAMCLRCEKWFCNGRGSTTGSHIVNHLVRSQHKEVGLHKDGPLGETQLECYSCGSRNIFMLGFIPAKADTVVVVLCRTPCAAHSTLKDASWQVDEWKPLISDKQLLTWLVKVPSEQEQLRARQITAENPNAVFEDLEKPGVDEEPERVQLRYEDAYQYRRIFAPLILAEAEYDRREKEAQTQNVGHVRWDVGLNRKPQAFFQLPKFSEGSMKLVLGDELRLKHQQTAGTEWTCVGFVIKIPDNHNDEIGIEMRAKADTMPTDVRTNFTCEFVWNSTSFDRMHAALRQLGQDEECVSQFIYHKLLGHEIDDIVFKVTLPKRFSAPGLPELNHSQVQAVKTVLQRPLSLIQGPPGTGKTVTSATIVYHLARQTGGQVLVCAPSNIAVDQLAEKIHRTGLKVVRLCAKSRETLDSPVAFLALHNQLKALHGAAELHKLQQLKEEMGELADADERRFRALRMAKERQLLAAAEVICCTCVSAADNRLAHMRIKCVLIDESTQATEPEVMVAVVRGVKQLVLVGDHCQLGPVIMCKKAAKAGLSQSLFERLVVLGTRPIRLQVQYRMHPALSAFPSNVFYEGSLQNGVTESERQLPNSNWKWPVVDKPMMFWSCYGQEELSSSGTSYLNRTEAANVEKIATRFIEGGLRPEQIGIITPYEGQRSYIVQYMQTQGTLHSKLYMEMEVANVDAFQGREKDIIIVTCVRSNEHQGIGFLNDSRRLNVALTRAKYGLIIIGNAKVLSRHPLWNLLLTTFKEKGCLVEGPLNNLKPSPITLSKPRAMHSDYSNGSRFIPLATWSAKEAMIPGSVYDRSRHSGPHHDLRALQDPFSAISLDKLRPQGGINIPVPIHMFNQTSINASQHYYPPPPQKPGTVTVTLFTNCIRIEFRSDNKNVWPPRFDESNCRHSEQYDHLNSFNSQQSQDAVFSQNTTPYSHGLSQDISGWTQSQTQRVSSQSQFYGFSQSDALYSQDQNLESQMEALLLSQDARKDGFKYGSAS</sequence>
<dbReference type="InterPro" id="IPR047187">
    <property type="entry name" value="SF1_C_Upf1"/>
</dbReference>
<dbReference type="GO" id="GO:0003723">
    <property type="term" value="F:RNA binding"/>
    <property type="evidence" value="ECO:0007669"/>
    <property type="project" value="InterPro"/>
</dbReference>
<dbReference type="GO" id="GO:0000184">
    <property type="term" value="P:nuclear-transcribed mRNA catabolic process, nonsense-mediated decay"/>
    <property type="evidence" value="ECO:0007669"/>
    <property type="project" value="InterPro"/>
</dbReference>
<comment type="similarity">
    <text evidence="2">Belongs to the DNA2/NAM7 helicase family.</text>
</comment>
<dbReference type="PANTHER" id="PTHR10887:SF364">
    <property type="entry name" value="REGULATOR OF NONSENSE TRANSCRIPTS 1"/>
    <property type="match status" value="1"/>
</dbReference>
<keyword evidence="7 12" id="KW-0863">Zinc-finger</keyword>
<dbReference type="GO" id="GO:0005524">
    <property type="term" value="F:ATP binding"/>
    <property type="evidence" value="ECO:0007669"/>
    <property type="project" value="UniProtKB-KW"/>
</dbReference>
<dbReference type="Proteomes" id="UP000274131">
    <property type="component" value="Unassembled WGS sequence"/>
</dbReference>
<dbReference type="GO" id="GO:0003678">
    <property type="term" value="F:DNA helicase activity"/>
    <property type="evidence" value="ECO:0007669"/>
    <property type="project" value="UniProtKB-EC"/>
</dbReference>
<dbReference type="InterPro" id="IPR003593">
    <property type="entry name" value="AAA+_ATPase"/>
</dbReference>
<evidence type="ECO:0000313" key="16">
    <source>
        <dbReference type="WBParaSite" id="EVEC_0000103701-mRNA-1"/>
    </source>
</evidence>
<dbReference type="SMART" id="SM00382">
    <property type="entry name" value="AAA"/>
    <property type="match status" value="1"/>
</dbReference>
<dbReference type="CDD" id="cd18808">
    <property type="entry name" value="SF1_C_Upf1"/>
    <property type="match status" value="1"/>
</dbReference>
<dbReference type="AlphaFoldDB" id="A0A158Q948"/>
<dbReference type="Gene3D" id="3.40.50.300">
    <property type="entry name" value="P-loop containing nucleotide triphosphate hydrolases"/>
    <property type="match status" value="2"/>
</dbReference>
<dbReference type="Pfam" id="PF13086">
    <property type="entry name" value="AAA_11"/>
    <property type="match status" value="1"/>
</dbReference>
<dbReference type="InterPro" id="IPR006935">
    <property type="entry name" value="Helicase/UvrB_N"/>
</dbReference>
<reference evidence="16" key="1">
    <citation type="submission" date="2016-04" db="UniProtKB">
        <authorList>
            <consortium name="WormBaseParasite"/>
        </authorList>
    </citation>
    <scope>IDENTIFICATION</scope>
</reference>
<evidence type="ECO:0000256" key="1">
    <source>
        <dbReference type="ARBA" id="ARBA00004496"/>
    </source>
</evidence>
<dbReference type="EMBL" id="UXUI01007135">
    <property type="protein sequence ID" value="VDD85602.1"/>
    <property type="molecule type" value="Genomic_DNA"/>
</dbReference>
<dbReference type="Pfam" id="PF09416">
    <property type="entry name" value="UPF1_Zn_bind"/>
    <property type="match status" value="1"/>
</dbReference>
<dbReference type="Gene3D" id="6.10.140.1240">
    <property type="match status" value="1"/>
</dbReference>
<dbReference type="GO" id="GO:0005737">
    <property type="term" value="C:cytoplasm"/>
    <property type="evidence" value="ECO:0007669"/>
    <property type="project" value="UniProtKB-SubCell"/>
</dbReference>
<dbReference type="OrthoDB" id="6513042at2759"/>
<feature type="region of interest" description="C3H" evidence="12">
    <location>
        <begin position="165"/>
        <end position="197"/>
    </location>
</feature>
<evidence type="ECO:0000313" key="14">
    <source>
        <dbReference type="EMBL" id="VDD85602.1"/>
    </source>
</evidence>
<keyword evidence="5 12" id="KW-0479">Metal-binding</keyword>